<dbReference type="EMBL" id="BLAL01000026">
    <property type="protein sequence ID" value="GES76831.1"/>
    <property type="molecule type" value="Genomic_DNA"/>
</dbReference>
<accession>A0A8H3L138</accession>
<dbReference type="OrthoDB" id="2415374at2759"/>
<organism evidence="1 2">
    <name type="scientific">Rhizophagus clarus</name>
    <dbReference type="NCBI Taxonomy" id="94130"/>
    <lineage>
        <taxon>Eukaryota</taxon>
        <taxon>Fungi</taxon>
        <taxon>Fungi incertae sedis</taxon>
        <taxon>Mucoromycota</taxon>
        <taxon>Glomeromycotina</taxon>
        <taxon>Glomeromycetes</taxon>
        <taxon>Glomerales</taxon>
        <taxon>Glomeraceae</taxon>
        <taxon>Rhizophagus</taxon>
    </lineage>
</organism>
<dbReference type="AlphaFoldDB" id="A0A8H3L138"/>
<name>A0A8H3L138_9GLOM</name>
<comment type="caution">
    <text evidence="1">The sequence shown here is derived from an EMBL/GenBank/DDBJ whole genome shotgun (WGS) entry which is preliminary data.</text>
</comment>
<proteinExistence type="predicted"/>
<evidence type="ECO:0000313" key="2">
    <source>
        <dbReference type="Proteomes" id="UP000615446"/>
    </source>
</evidence>
<evidence type="ECO:0000313" key="1">
    <source>
        <dbReference type="EMBL" id="GES76831.1"/>
    </source>
</evidence>
<sequence length="138" mass="16196">MSEVQFPQSQFSHFTEKQLERASKNFKSSINWIKYKEWVEAGKPFKEHDELLSINQTDQKLENGSFYNRPVKYGVNSHKSVGKVNQIIRKKNNDITFTNRTKITVCNKGEYCSKTFGSNPISDTIELYKKNTLRPRKR</sequence>
<reference evidence="1" key="1">
    <citation type="submission" date="2019-10" db="EMBL/GenBank/DDBJ databases">
        <title>Conservation and host-specific expression of non-tandemly repeated heterogenous ribosome RNA gene in arbuscular mycorrhizal fungi.</title>
        <authorList>
            <person name="Maeda T."/>
            <person name="Kobayashi Y."/>
            <person name="Nakagawa T."/>
            <person name="Ezawa T."/>
            <person name="Yamaguchi K."/>
            <person name="Bino T."/>
            <person name="Nishimoto Y."/>
            <person name="Shigenobu S."/>
            <person name="Kawaguchi M."/>
        </authorList>
    </citation>
    <scope>NUCLEOTIDE SEQUENCE</scope>
    <source>
        <strain evidence="1">HR1</strain>
    </source>
</reference>
<protein>
    <submittedName>
        <fullName evidence="1">Uncharacterized protein</fullName>
    </submittedName>
</protein>
<gene>
    <name evidence="1" type="ORF">RCL2_000421800</name>
</gene>
<dbReference type="Proteomes" id="UP000615446">
    <property type="component" value="Unassembled WGS sequence"/>
</dbReference>